<protein>
    <recommendedName>
        <fullName evidence="5">MYND-type domain-containing protein</fullName>
    </recommendedName>
</protein>
<dbReference type="Pfam" id="PF01753">
    <property type="entry name" value="zf-MYND"/>
    <property type="match status" value="1"/>
</dbReference>
<evidence type="ECO:0000259" key="5">
    <source>
        <dbReference type="PROSITE" id="PS50865"/>
    </source>
</evidence>
<reference evidence="6 7" key="1">
    <citation type="submission" date="2024-02" db="EMBL/GenBank/DDBJ databases">
        <title>De novo assembly and annotation of 12 fungi associated with fruit tree decline syndrome in Ontario, Canada.</title>
        <authorList>
            <person name="Sulman M."/>
            <person name="Ellouze W."/>
            <person name="Ilyukhin E."/>
        </authorList>
    </citation>
    <scope>NUCLEOTIDE SEQUENCE [LARGE SCALE GENOMIC DNA]</scope>
    <source>
        <strain evidence="6 7">M42-189</strain>
    </source>
</reference>
<gene>
    <name evidence="6" type="ORF">SLS60_004295</name>
</gene>
<dbReference type="InterPro" id="IPR002893">
    <property type="entry name" value="Znf_MYND"/>
</dbReference>
<sequence length="263" mass="30116">MPRTINNPEEYMTALKKVIYEDPSTSTREQFTKHLTDVPMPGSFVHDDWLKHATAHQVLLDKLASHPAMAPNLQQTYNTPANNKNNVYFMWDFVGRTLGQLFRMDPELPQDSQKGMLDEMTESQYPEQKGKHPAFGEEILQLARDMLKLKDAVGEGCEVCARKAARDGAGGLFTCGGCKKARYCSQQCQKKDWKKDNHKEKCKEFQANKTAIDRVQKEWESGEIYEQIQREGGVKGLTREYVKEHPEYADQVRDEGGQIPEEK</sequence>
<evidence type="ECO:0000313" key="7">
    <source>
        <dbReference type="Proteomes" id="UP001521785"/>
    </source>
</evidence>
<keyword evidence="3" id="KW-0862">Zinc</keyword>
<keyword evidence="7" id="KW-1185">Reference proteome</keyword>
<evidence type="ECO:0000256" key="2">
    <source>
        <dbReference type="ARBA" id="ARBA00022771"/>
    </source>
</evidence>
<proteinExistence type="predicted"/>
<name>A0ABR3RK00_9PLEO</name>
<dbReference type="EMBL" id="JAKJXO020000005">
    <property type="protein sequence ID" value="KAL1604755.1"/>
    <property type="molecule type" value="Genomic_DNA"/>
</dbReference>
<organism evidence="6 7">
    <name type="scientific">Paraconiothyrium brasiliense</name>
    <dbReference type="NCBI Taxonomy" id="300254"/>
    <lineage>
        <taxon>Eukaryota</taxon>
        <taxon>Fungi</taxon>
        <taxon>Dikarya</taxon>
        <taxon>Ascomycota</taxon>
        <taxon>Pezizomycotina</taxon>
        <taxon>Dothideomycetes</taxon>
        <taxon>Pleosporomycetidae</taxon>
        <taxon>Pleosporales</taxon>
        <taxon>Massarineae</taxon>
        <taxon>Didymosphaeriaceae</taxon>
        <taxon>Paraconiothyrium</taxon>
    </lineage>
</organism>
<dbReference type="Gene3D" id="6.10.140.2220">
    <property type="match status" value="1"/>
</dbReference>
<keyword evidence="2 4" id="KW-0863">Zinc-finger</keyword>
<feature type="domain" description="MYND-type" evidence="5">
    <location>
        <begin position="157"/>
        <end position="202"/>
    </location>
</feature>
<comment type="caution">
    <text evidence="6">The sequence shown here is derived from an EMBL/GenBank/DDBJ whole genome shotgun (WGS) entry which is preliminary data.</text>
</comment>
<evidence type="ECO:0000256" key="1">
    <source>
        <dbReference type="ARBA" id="ARBA00022723"/>
    </source>
</evidence>
<evidence type="ECO:0000256" key="3">
    <source>
        <dbReference type="ARBA" id="ARBA00022833"/>
    </source>
</evidence>
<evidence type="ECO:0000313" key="6">
    <source>
        <dbReference type="EMBL" id="KAL1604755.1"/>
    </source>
</evidence>
<dbReference type="SUPFAM" id="SSF144232">
    <property type="entry name" value="HIT/MYND zinc finger-like"/>
    <property type="match status" value="1"/>
</dbReference>
<dbReference type="PROSITE" id="PS50865">
    <property type="entry name" value="ZF_MYND_2"/>
    <property type="match status" value="1"/>
</dbReference>
<dbReference type="Proteomes" id="UP001521785">
    <property type="component" value="Unassembled WGS sequence"/>
</dbReference>
<dbReference type="PROSITE" id="PS01360">
    <property type="entry name" value="ZF_MYND_1"/>
    <property type="match status" value="1"/>
</dbReference>
<keyword evidence="1" id="KW-0479">Metal-binding</keyword>
<evidence type="ECO:0000256" key="4">
    <source>
        <dbReference type="PROSITE-ProRule" id="PRU00134"/>
    </source>
</evidence>
<accession>A0ABR3RK00</accession>